<gene>
    <name evidence="1" type="ORF">rosmuc_03368</name>
</gene>
<dbReference type="Proteomes" id="UP000030021">
    <property type="component" value="Unassembled WGS sequence"/>
</dbReference>
<name>A0A0A0HJE5_9RHOB</name>
<organism evidence="1 2">
    <name type="scientific">Roseovarius mucosus DSM 17069</name>
    <dbReference type="NCBI Taxonomy" id="1288298"/>
    <lineage>
        <taxon>Bacteria</taxon>
        <taxon>Pseudomonadati</taxon>
        <taxon>Pseudomonadota</taxon>
        <taxon>Alphaproteobacteria</taxon>
        <taxon>Rhodobacterales</taxon>
        <taxon>Roseobacteraceae</taxon>
        <taxon>Roseovarius</taxon>
    </lineage>
</organism>
<dbReference type="PATRIC" id="fig|1288298.3.peg.3375"/>
<dbReference type="EMBL" id="AONH01000016">
    <property type="protein sequence ID" value="KGM87066.1"/>
    <property type="molecule type" value="Genomic_DNA"/>
</dbReference>
<evidence type="ECO:0000313" key="2">
    <source>
        <dbReference type="Proteomes" id="UP000030021"/>
    </source>
</evidence>
<comment type="caution">
    <text evidence="1">The sequence shown here is derived from an EMBL/GenBank/DDBJ whole genome shotgun (WGS) entry which is preliminary data.</text>
</comment>
<evidence type="ECO:0000313" key="1">
    <source>
        <dbReference type="EMBL" id="KGM87066.1"/>
    </source>
</evidence>
<reference evidence="1 2" key="1">
    <citation type="submission" date="2013-01" db="EMBL/GenBank/DDBJ databases">
        <authorList>
            <person name="Fiebig A."/>
            <person name="Goeker M."/>
            <person name="Klenk H.-P.P."/>
        </authorList>
    </citation>
    <scope>NUCLEOTIDE SEQUENCE [LARGE SCALE GENOMIC DNA]</scope>
    <source>
        <strain evidence="1 2">DSM 17069</strain>
    </source>
</reference>
<dbReference type="eggNOG" id="ENOG50318RS">
    <property type="taxonomic scope" value="Bacteria"/>
</dbReference>
<proteinExistence type="predicted"/>
<accession>A0A0A0HJE5</accession>
<dbReference type="RefSeq" id="WP_037269296.1">
    <property type="nucleotide sequence ID" value="NZ_KN293975.1"/>
</dbReference>
<dbReference type="OrthoDB" id="9901560at2"/>
<dbReference type="AlphaFoldDB" id="A0A0A0HJE5"/>
<dbReference type="HOGENOM" id="CLU_2809778_0_0_5"/>
<protein>
    <submittedName>
        <fullName evidence="1">Uncharacterized protein</fullName>
    </submittedName>
</protein>
<sequence length="67" mass="7073">MVLSETDLLRAINGTSDLAAASLATRIVLNRLRVQARTEPAKLSVLVADLRAFIAKNPAASAELATL</sequence>
<dbReference type="STRING" id="215743.ROSMUCSMR3_00734"/>